<sequence>MLLKKLLVAIILLGICTKAHSQIKLQLKMSHADNNVINGISVTYVLPQGYSDSKDKTILLFDKLTPLQRTRDTVFDLNAKDSSGLVKFHQVKSKTINGNDYSCLQADRSITGPLQISYRVPLANPIPAQSGPVRDLQAAGDGISGSFGSFLLLPYTDKNMEIQLDWELPEKADAVCSYGPGKSVKFQTTFGDLLEAQFLAGKLSSFVSTNHPGGFSMYGLGKGSNSEFGDAANWSAKTYQVIRDSLEGSPEKPFYYFFRSYDGPPLSSGRATSGSFVLYVPTGTSLNDEDIKSLSAHEMIHVFVADLYDPEGLADWYVEGIADYLSVKLLYDAGLISEKRYLELRNGELAEYYTNRLRNVPNQKIPQIMWSGRNAWTTPYTRGALYFADLEGKLRQHRVKKVSVLSLIREMNGIKASGRQTTVQTWADLIKKRAGDWAVADFKLMMSGRLLIPVNNAYGENFKRKPVAAQFFDLGFDKPKAIKAGEVIAGLDPKSPAGLAGLKNGDTISSAINLIPAYESYTSAITITVKRKGIDFPITFQPRIGHVTGYKWFSVASGSTRLKKHLYRRPKDQVH</sequence>
<keyword evidence="2" id="KW-1185">Reference proteome</keyword>
<proteinExistence type="predicted"/>
<comment type="caution">
    <text evidence="1">The sequence shown here is derived from an EMBL/GenBank/DDBJ whole genome shotgun (WGS) entry which is preliminary data.</text>
</comment>
<dbReference type="Gene3D" id="1.10.390.10">
    <property type="entry name" value="Neutral Protease Domain 2"/>
    <property type="match status" value="1"/>
</dbReference>
<dbReference type="Proteomes" id="UP000541583">
    <property type="component" value="Unassembled WGS sequence"/>
</dbReference>
<organism evidence="1 2">
    <name type="scientific">Mucilaginibacter lappiensis</name>
    <dbReference type="NCBI Taxonomy" id="354630"/>
    <lineage>
        <taxon>Bacteria</taxon>
        <taxon>Pseudomonadati</taxon>
        <taxon>Bacteroidota</taxon>
        <taxon>Sphingobacteriia</taxon>
        <taxon>Sphingobacteriales</taxon>
        <taxon>Sphingobacteriaceae</taxon>
        <taxon>Mucilaginibacter</taxon>
    </lineage>
</organism>
<dbReference type="SUPFAM" id="SSF50156">
    <property type="entry name" value="PDZ domain-like"/>
    <property type="match status" value="1"/>
</dbReference>
<dbReference type="InterPro" id="IPR027268">
    <property type="entry name" value="Peptidase_M4/M1_CTD_sf"/>
</dbReference>
<accession>A0ABR6PFJ7</accession>
<name>A0ABR6PFJ7_9SPHI</name>
<gene>
    <name evidence="1" type="ORF">HDF23_001271</name>
</gene>
<dbReference type="EMBL" id="JACHCB010000002">
    <property type="protein sequence ID" value="MBB6108536.1"/>
    <property type="molecule type" value="Genomic_DNA"/>
</dbReference>
<evidence type="ECO:0008006" key="3">
    <source>
        <dbReference type="Google" id="ProtNLM"/>
    </source>
</evidence>
<dbReference type="InterPro" id="IPR036034">
    <property type="entry name" value="PDZ_sf"/>
</dbReference>
<protein>
    <recommendedName>
        <fullName evidence="3">M61 glycyl aminopeptidase</fullName>
    </recommendedName>
</protein>
<evidence type="ECO:0000313" key="1">
    <source>
        <dbReference type="EMBL" id="MBB6108536.1"/>
    </source>
</evidence>
<dbReference type="RefSeq" id="WP_076371098.1">
    <property type="nucleotide sequence ID" value="NZ_FTMG01000002.1"/>
</dbReference>
<reference evidence="1 2" key="1">
    <citation type="submission" date="2020-08" db="EMBL/GenBank/DDBJ databases">
        <title>Genomic Encyclopedia of Type Strains, Phase IV (KMG-V): Genome sequencing to study the core and pangenomes of soil and plant-associated prokaryotes.</title>
        <authorList>
            <person name="Whitman W."/>
        </authorList>
    </citation>
    <scope>NUCLEOTIDE SEQUENCE [LARGE SCALE GENOMIC DNA]</scope>
    <source>
        <strain evidence="1 2">ANJLi2</strain>
    </source>
</reference>
<evidence type="ECO:0000313" key="2">
    <source>
        <dbReference type="Proteomes" id="UP000541583"/>
    </source>
</evidence>